<reference evidence="2" key="1">
    <citation type="submission" date="2017-05" db="UniProtKB">
        <authorList>
            <consortium name="EnsemblMetazoa"/>
        </authorList>
    </citation>
    <scope>IDENTIFICATION</scope>
</reference>
<dbReference type="PROSITE" id="PS50104">
    <property type="entry name" value="TIR"/>
    <property type="match status" value="1"/>
</dbReference>
<dbReference type="Pfam" id="PF13676">
    <property type="entry name" value="TIR_2"/>
    <property type="match status" value="1"/>
</dbReference>
<dbReference type="GO" id="GO:0007165">
    <property type="term" value="P:signal transduction"/>
    <property type="evidence" value="ECO:0007669"/>
    <property type="project" value="InterPro"/>
</dbReference>
<dbReference type="AlphaFoldDB" id="A0A1X7T833"/>
<feature type="domain" description="TIR" evidence="1">
    <location>
        <begin position="1"/>
        <end position="122"/>
    </location>
</feature>
<organism evidence="2">
    <name type="scientific">Amphimedon queenslandica</name>
    <name type="common">Sponge</name>
    <dbReference type="NCBI Taxonomy" id="400682"/>
    <lineage>
        <taxon>Eukaryota</taxon>
        <taxon>Metazoa</taxon>
        <taxon>Porifera</taxon>
        <taxon>Demospongiae</taxon>
        <taxon>Heteroscleromorpha</taxon>
        <taxon>Haplosclerida</taxon>
        <taxon>Niphatidae</taxon>
        <taxon>Amphimedon</taxon>
    </lineage>
</organism>
<protein>
    <recommendedName>
        <fullName evidence="1">TIR domain-containing protein</fullName>
    </recommendedName>
</protein>
<name>A0A1X7T833_AMPQE</name>
<dbReference type="EnsemblMetazoa" id="Aqu2.1.10694_001">
    <property type="protein sequence ID" value="Aqu2.1.10694_001"/>
    <property type="gene ID" value="Aqu2.1.10694"/>
</dbReference>
<proteinExistence type="predicted"/>
<sequence>MTTIFISYSHSDEKMWKELEKHLSTLRRQGVINTWYDRLIGPGEDIHGQINDHLNSADIILLLVSADFLASDYCYDIEMKRAIERHNKGEARVIPVILRPCDWHGAPFGRLNAVDGNRFEAIAFVNGHEKSLCGIWLDNFGMPGVSRILFSHDGLSISGSHVAKDIMSLNNNGSGLYLELMGRSHFEGKKKSMLTQKDAAEHYWNLFMEKLK</sequence>
<dbReference type="InParanoid" id="A0A1X7T833"/>
<dbReference type="InterPro" id="IPR035897">
    <property type="entry name" value="Toll_tir_struct_dom_sf"/>
</dbReference>
<dbReference type="InterPro" id="IPR000157">
    <property type="entry name" value="TIR_dom"/>
</dbReference>
<dbReference type="Gene3D" id="3.40.50.10140">
    <property type="entry name" value="Toll/interleukin-1 receptor homology (TIR) domain"/>
    <property type="match status" value="1"/>
</dbReference>
<accession>A0A1X7T833</accession>
<dbReference type="SUPFAM" id="SSF52200">
    <property type="entry name" value="Toll/Interleukin receptor TIR domain"/>
    <property type="match status" value="1"/>
</dbReference>
<evidence type="ECO:0000313" key="2">
    <source>
        <dbReference type="EnsemblMetazoa" id="Aqu2.1.10694_001"/>
    </source>
</evidence>
<evidence type="ECO:0000259" key="1">
    <source>
        <dbReference type="PROSITE" id="PS50104"/>
    </source>
</evidence>
<dbReference type="SMART" id="SM00255">
    <property type="entry name" value="TIR"/>
    <property type="match status" value="1"/>
</dbReference>